<feature type="region of interest" description="Disordered" evidence="1">
    <location>
        <begin position="375"/>
        <end position="399"/>
    </location>
</feature>
<evidence type="ECO:0000256" key="1">
    <source>
        <dbReference type="SAM" id="MobiDB-lite"/>
    </source>
</evidence>
<gene>
    <name evidence="2" type="ORF">SEMRO_8_G006490.1</name>
</gene>
<protein>
    <submittedName>
        <fullName evidence="2">Uncharacterized protein</fullName>
    </submittedName>
</protein>
<feature type="region of interest" description="Disordered" evidence="1">
    <location>
        <begin position="330"/>
        <end position="353"/>
    </location>
</feature>
<feature type="compositionally biased region" description="Polar residues" evidence="1">
    <location>
        <begin position="332"/>
        <end position="353"/>
    </location>
</feature>
<feature type="compositionally biased region" description="Polar residues" evidence="1">
    <location>
        <begin position="376"/>
        <end position="388"/>
    </location>
</feature>
<dbReference type="EMBL" id="CAICTM010000008">
    <property type="protein sequence ID" value="CAB9496680.1"/>
    <property type="molecule type" value="Genomic_DNA"/>
</dbReference>
<keyword evidence="3" id="KW-1185">Reference proteome</keyword>
<organism evidence="2 3">
    <name type="scientific">Seminavis robusta</name>
    <dbReference type="NCBI Taxonomy" id="568900"/>
    <lineage>
        <taxon>Eukaryota</taxon>
        <taxon>Sar</taxon>
        <taxon>Stramenopiles</taxon>
        <taxon>Ochrophyta</taxon>
        <taxon>Bacillariophyta</taxon>
        <taxon>Bacillariophyceae</taxon>
        <taxon>Bacillariophycidae</taxon>
        <taxon>Naviculales</taxon>
        <taxon>Naviculaceae</taxon>
        <taxon>Seminavis</taxon>
    </lineage>
</organism>
<sequence length="421" mass="45922">MISNQSLDAFMDRLMAEDDIELEPMSMELEMQNELPDLPNPNLKMLDTNGTGITPNSHDASLVNLFLQPHLESQQQLSVPSVMSSSTLPAGIVCTVTPEGNHNNFSPPSSIMELHGAPMEEETQEFVISPLLQASSLFETTIPEGKPVVPQIHLLGPQGTLVNSDSMEFVQETTNNSLPVFASTNPPAPLAATVPAIPEEGTGILPSEPKRKRGHHRRAVTKGSFDFLYRQQELEHRQQAAAAAVESEFGPMEPPKHDPLNVMAHSFLKQEQLRLTVQDANPEPMPSAAIPDPLDFLNPTTASSTVPPAVGAPAPTVTHSNVIVLDQEDDNQNPTVKPTASATQTDAAPQQGPSRLSRFLDHLQAQADAHAAMLVRQQQEQHGGQPSNRNKRQRHRRVVSDMGPQHVPLFSFDDVMIAMND</sequence>
<dbReference type="AlphaFoldDB" id="A0A9N8D7J6"/>
<evidence type="ECO:0000313" key="2">
    <source>
        <dbReference type="EMBL" id="CAB9496680.1"/>
    </source>
</evidence>
<proteinExistence type="predicted"/>
<accession>A0A9N8D7J6</accession>
<evidence type="ECO:0000313" key="3">
    <source>
        <dbReference type="Proteomes" id="UP001153069"/>
    </source>
</evidence>
<dbReference type="Proteomes" id="UP001153069">
    <property type="component" value="Unassembled WGS sequence"/>
</dbReference>
<comment type="caution">
    <text evidence="2">The sequence shown here is derived from an EMBL/GenBank/DDBJ whole genome shotgun (WGS) entry which is preliminary data.</text>
</comment>
<name>A0A9N8D7J6_9STRA</name>
<reference evidence="2" key="1">
    <citation type="submission" date="2020-06" db="EMBL/GenBank/DDBJ databases">
        <authorList>
            <consortium name="Plant Systems Biology data submission"/>
        </authorList>
    </citation>
    <scope>NUCLEOTIDE SEQUENCE</scope>
    <source>
        <strain evidence="2">D6</strain>
    </source>
</reference>